<protein>
    <submittedName>
        <fullName evidence="2">Uncharacterized protein</fullName>
    </submittedName>
</protein>
<evidence type="ECO:0000313" key="2">
    <source>
        <dbReference type="EMBL" id="TNN36280.1"/>
    </source>
</evidence>
<sequence length="136" mass="15048">MEEVKSRMRRFAAEVTEVKSLFSIICCYVAPEACVVLRPRGLSPSRALCTATALQEDATPTQEEETRLGNEPEASNTLYMHGMLTPLELPEVIKKSRPRADQSDASWEPRGESIGSLGRGVATEQEVRHIGPFTPF</sequence>
<feature type="compositionally biased region" description="Basic and acidic residues" evidence="1">
    <location>
        <begin position="93"/>
        <end position="111"/>
    </location>
</feature>
<name>A0A4Z2F606_9TELE</name>
<comment type="caution">
    <text evidence="2">The sequence shown here is derived from an EMBL/GenBank/DDBJ whole genome shotgun (WGS) entry which is preliminary data.</text>
</comment>
<keyword evidence="3" id="KW-1185">Reference proteome</keyword>
<gene>
    <name evidence="2" type="ORF">EYF80_053553</name>
</gene>
<proteinExistence type="predicted"/>
<dbReference type="EMBL" id="SRLO01001637">
    <property type="protein sequence ID" value="TNN36280.1"/>
    <property type="molecule type" value="Genomic_DNA"/>
</dbReference>
<feature type="region of interest" description="Disordered" evidence="1">
    <location>
        <begin position="54"/>
        <end position="73"/>
    </location>
</feature>
<dbReference type="Proteomes" id="UP000314294">
    <property type="component" value="Unassembled WGS sequence"/>
</dbReference>
<evidence type="ECO:0000313" key="3">
    <source>
        <dbReference type="Proteomes" id="UP000314294"/>
    </source>
</evidence>
<accession>A0A4Z2F606</accession>
<feature type="region of interest" description="Disordered" evidence="1">
    <location>
        <begin position="93"/>
        <end position="136"/>
    </location>
</feature>
<dbReference type="AlphaFoldDB" id="A0A4Z2F606"/>
<evidence type="ECO:0000256" key="1">
    <source>
        <dbReference type="SAM" id="MobiDB-lite"/>
    </source>
</evidence>
<organism evidence="2 3">
    <name type="scientific">Liparis tanakae</name>
    <name type="common">Tanaka's snailfish</name>
    <dbReference type="NCBI Taxonomy" id="230148"/>
    <lineage>
        <taxon>Eukaryota</taxon>
        <taxon>Metazoa</taxon>
        <taxon>Chordata</taxon>
        <taxon>Craniata</taxon>
        <taxon>Vertebrata</taxon>
        <taxon>Euteleostomi</taxon>
        <taxon>Actinopterygii</taxon>
        <taxon>Neopterygii</taxon>
        <taxon>Teleostei</taxon>
        <taxon>Neoteleostei</taxon>
        <taxon>Acanthomorphata</taxon>
        <taxon>Eupercaria</taxon>
        <taxon>Perciformes</taxon>
        <taxon>Cottioidei</taxon>
        <taxon>Cottales</taxon>
        <taxon>Liparidae</taxon>
        <taxon>Liparis</taxon>
    </lineage>
</organism>
<reference evidence="2 3" key="1">
    <citation type="submission" date="2019-03" db="EMBL/GenBank/DDBJ databases">
        <title>First draft genome of Liparis tanakae, snailfish: a comprehensive survey of snailfish specific genes.</title>
        <authorList>
            <person name="Kim W."/>
            <person name="Song I."/>
            <person name="Jeong J.-H."/>
            <person name="Kim D."/>
            <person name="Kim S."/>
            <person name="Ryu S."/>
            <person name="Song J.Y."/>
            <person name="Lee S.K."/>
        </authorList>
    </citation>
    <scope>NUCLEOTIDE SEQUENCE [LARGE SCALE GENOMIC DNA]</scope>
    <source>
        <tissue evidence="2">Muscle</tissue>
    </source>
</reference>